<sequence length="853" mass="97553">MSHSYVGPLSAYNSLNDKHLTGYFNNTRIRRHLQRAGLITRSGRILSEKEYKINTMRRDHQKYIRQCLAQAIFHKVLDMERHHQIEIKRKLETFARKERIQRIKADHSKTLDEEAVTLFSPRPPTGPKSLNRHNATYKERSDSSDSISSPRPSTAPGNMQRPVRLQPLPGYPGTSNAPKTSFGSRQKPFADEQEQQFPTGVDRDLLKLMNTVDYSVGISPYRLPIINNFVMPAPPTQRKPPKQLKQTLSTSSRGRRFRPTTAPNALELTAKDPGKFHKTSLHSNIGVTMVYLGKNVHLSHDDDDFRDEIKVFQQHCGGENLCVFKGRLLEGEHFNLISRRHRGFPFSLTFYINGMQVDRLSSCCEYKHRKGARLGGKNGYFGFLNVEGASPCYRCIIAMGLDKKPSPPPKKAKEDEEENKEDDKNESMGDKEGNSMERDEENEESDGIKENLVVETSSIYDKTDMEYEEEQDETFDEEKEEEENEEYEADDEAKDEYDEDFEVEEEKPDEKSNEEGQVDDQVNGNSKSPSDDEKDDLDHEGESNKASKEAMETSDSEEDERDGHSDSEYEEDKQGKHSIADKEMNTAARKLFYRNRKTHQQSVPKQKTDVRSVQEKIAEAIDKDDHFNSEPEPSDSSTDDEDNYKCTFAGSTTLEHTFHETEIPGQMSQHENEELEECDMATTKKADYFALESSSVSLNLIDSTINEQSPERHTSLNELETGSQYMVQHVLDEQEKNEVEATKPEDEHIYEENIDNDISEVTLTDFEKNESETSPEASPNEENLVDGEAVHEKLSEVNEDKEIQNDNDEFINTTLHTEGSQEDNYGINNSMNISTYDDEMLNAEVTIIKSESL</sequence>
<dbReference type="EMBL" id="JAACNH010000007">
    <property type="protein sequence ID" value="KAG8437174.1"/>
    <property type="molecule type" value="Genomic_DNA"/>
</dbReference>
<evidence type="ECO:0000256" key="1">
    <source>
        <dbReference type="SAM" id="MobiDB-lite"/>
    </source>
</evidence>
<evidence type="ECO:0000313" key="3">
    <source>
        <dbReference type="EMBL" id="KAG8437174.1"/>
    </source>
</evidence>
<dbReference type="AlphaFoldDB" id="A0A8T2J192"/>
<feature type="compositionally biased region" description="Acidic residues" evidence="1">
    <location>
        <begin position="466"/>
        <end position="507"/>
    </location>
</feature>
<comment type="caution">
    <text evidence="3">The sequence shown here is derived from an EMBL/GenBank/DDBJ whole genome shotgun (WGS) entry which is preliminary data.</text>
</comment>
<feature type="non-terminal residue" evidence="3">
    <location>
        <position position="853"/>
    </location>
</feature>
<feature type="compositionally biased region" description="Basic and acidic residues" evidence="1">
    <location>
        <begin position="561"/>
        <end position="584"/>
    </location>
</feature>
<dbReference type="PANTHER" id="PTHR23034:SF2">
    <property type="entry name" value="GLUTAMATE-RICH PROTEIN 3"/>
    <property type="match status" value="1"/>
</dbReference>
<dbReference type="Pfam" id="PF15257">
    <property type="entry name" value="DUF4590"/>
    <property type="match status" value="1"/>
</dbReference>
<feature type="compositionally biased region" description="Polar residues" evidence="1">
    <location>
        <begin position="173"/>
        <end position="184"/>
    </location>
</feature>
<organism evidence="3 4">
    <name type="scientific">Hymenochirus boettgeri</name>
    <name type="common">Congo dwarf clawed frog</name>
    <dbReference type="NCBI Taxonomy" id="247094"/>
    <lineage>
        <taxon>Eukaryota</taxon>
        <taxon>Metazoa</taxon>
        <taxon>Chordata</taxon>
        <taxon>Craniata</taxon>
        <taxon>Vertebrata</taxon>
        <taxon>Euteleostomi</taxon>
        <taxon>Amphibia</taxon>
        <taxon>Batrachia</taxon>
        <taxon>Anura</taxon>
        <taxon>Pipoidea</taxon>
        <taxon>Pipidae</taxon>
        <taxon>Pipinae</taxon>
        <taxon>Hymenochirus</taxon>
    </lineage>
</organism>
<feature type="compositionally biased region" description="Basic and acidic residues" evidence="1">
    <location>
        <begin position="606"/>
        <end position="629"/>
    </location>
</feature>
<dbReference type="PANTHER" id="PTHR23034">
    <property type="entry name" value="GLUTAMATE-RICH PROTEIN 3"/>
    <property type="match status" value="1"/>
</dbReference>
<feature type="region of interest" description="Disordered" evidence="1">
    <location>
        <begin position="233"/>
        <end position="259"/>
    </location>
</feature>
<feature type="region of interest" description="Disordered" evidence="1">
    <location>
        <begin position="404"/>
        <end position="646"/>
    </location>
</feature>
<accession>A0A8T2J192</accession>
<gene>
    <name evidence="3" type="ORF">GDO86_008028</name>
</gene>
<keyword evidence="4" id="KW-1185">Reference proteome</keyword>
<dbReference type="InterPro" id="IPR048257">
    <property type="entry name" value="DUF4590"/>
</dbReference>
<reference evidence="3" key="1">
    <citation type="thesis" date="2020" institute="ProQuest LLC" country="789 East Eisenhower Parkway, Ann Arbor, MI, USA">
        <title>Comparative Genomics and Chromosome Evolution.</title>
        <authorList>
            <person name="Mudd A.B."/>
        </authorList>
    </citation>
    <scope>NUCLEOTIDE SEQUENCE</scope>
    <source>
        <strain evidence="3">Female2</strain>
        <tissue evidence="3">Blood</tissue>
    </source>
</reference>
<name>A0A8T2J192_9PIPI</name>
<evidence type="ECO:0000259" key="2">
    <source>
        <dbReference type="Pfam" id="PF15257"/>
    </source>
</evidence>
<protein>
    <recommendedName>
        <fullName evidence="2">DUF4590 domain-containing protein</fullName>
    </recommendedName>
</protein>
<feature type="region of interest" description="Disordered" evidence="1">
    <location>
        <begin position="114"/>
        <end position="197"/>
    </location>
</feature>
<dbReference type="Proteomes" id="UP000812440">
    <property type="component" value="Chromosome 4"/>
</dbReference>
<feature type="compositionally biased region" description="Basic and acidic residues" evidence="1">
    <location>
        <begin position="536"/>
        <end position="551"/>
    </location>
</feature>
<feature type="domain" description="DUF4590" evidence="2">
    <location>
        <begin position="297"/>
        <end position="410"/>
    </location>
</feature>
<feature type="compositionally biased region" description="Basic and acidic residues" evidence="1">
    <location>
        <begin position="421"/>
        <end position="437"/>
    </location>
</feature>
<dbReference type="InterPro" id="IPR027962">
    <property type="entry name" value="ERICH3"/>
</dbReference>
<evidence type="ECO:0000313" key="4">
    <source>
        <dbReference type="Proteomes" id="UP000812440"/>
    </source>
</evidence>
<proteinExistence type="predicted"/>
<dbReference type="OrthoDB" id="120976at2759"/>